<keyword evidence="2" id="KW-0812">Transmembrane</keyword>
<dbReference type="Gene3D" id="3.40.50.1820">
    <property type="entry name" value="alpha/beta hydrolase"/>
    <property type="match status" value="1"/>
</dbReference>
<dbReference type="InterPro" id="IPR018712">
    <property type="entry name" value="Tle1-like_cat"/>
</dbReference>
<dbReference type="Pfam" id="PF09994">
    <property type="entry name" value="T6SS_Tle1-like_cat"/>
    <property type="match status" value="1"/>
</dbReference>
<dbReference type="InterPro" id="IPR029058">
    <property type="entry name" value="AB_hydrolase_fold"/>
</dbReference>
<dbReference type="EMBL" id="JBFOCI010000001">
    <property type="protein sequence ID" value="MEW9805173.1"/>
    <property type="molecule type" value="Genomic_DNA"/>
</dbReference>
<feature type="transmembrane region" description="Helical" evidence="2">
    <location>
        <begin position="191"/>
        <end position="208"/>
    </location>
</feature>
<accession>A0ABV3QXB1</accession>
<gene>
    <name evidence="4" type="ORF">ABUE31_04130</name>
</gene>
<evidence type="ECO:0000256" key="2">
    <source>
        <dbReference type="SAM" id="Phobius"/>
    </source>
</evidence>
<keyword evidence="2" id="KW-1133">Transmembrane helix</keyword>
<keyword evidence="5" id="KW-1185">Reference proteome</keyword>
<organism evidence="4 5">
    <name type="scientific">Mesorhizobium marinum</name>
    <dbReference type="NCBI Taxonomy" id="3228790"/>
    <lineage>
        <taxon>Bacteria</taxon>
        <taxon>Pseudomonadati</taxon>
        <taxon>Pseudomonadota</taxon>
        <taxon>Alphaproteobacteria</taxon>
        <taxon>Hyphomicrobiales</taxon>
        <taxon>Phyllobacteriaceae</taxon>
        <taxon>Mesorhizobium</taxon>
    </lineage>
</organism>
<evidence type="ECO:0000259" key="3">
    <source>
        <dbReference type="Pfam" id="PF09994"/>
    </source>
</evidence>
<feature type="region of interest" description="Disordered" evidence="1">
    <location>
        <begin position="454"/>
        <end position="474"/>
    </location>
</feature>
<reference evidence="4 5" key="1">
    <citation type="submission" date="2024-06" db="EMBL/GenBank/DDBJ databases">
        <authorList>
            <person name="Tuo L."/>
        </authorList>
    </citation>
    <scope>NUCLEOTIDE SEQUENCE [LARGE SCALE GENOMIC DNA]</scope>
    <source>
        <strain evidence="4 5">ZMM04-5</strain>
    </source>
</reference>
<evidence type="ECO:0000313" key="4">
    <source>
        <dbReference type="EMBL" id="MEW9805173.1"/>
    </source>
</evidence>
<comment type="caution">
    <text evidence="4">The sequence shown here is derived from an EMBL/GenBank/DDBJ whole genome shotgun (WGS) entry which is preliminary data.</text>
</comment>
<dbReference type="RefSeq" id="WP_367722216.1">
    <property type="nucleotide sequence ID" value="NZ_JBFOCH010000072.1"/>
</dbReference>
<name>A0ABV3QXB1_9HYPH</name>
<dbReference type="PANTHER" id="PTHR33840:SF1">
    <property type="entry name" value="TLE1 PHOSPHOLIPASE DOMAIN-CONTAINING PROTEIN"/>
    <property type="match status" value="1"/>
</dbReference>
<dbReference type="SUPFAM" id="SSF53474">
    <property type="entry name" value="alpha/beta-Hydrolases"/>
    <property type="match status" value="1"/>
</dbReference>
<protein>
    <submittedName>
        <fullName evidence="4">DUF2235 domain-containing protein</fullName>
    </submittedName>
</protein>
<dbReference type="Proteomes" id="UP001556196">
    <property type="component" value="Unassembled WGS sequence"/>
</dbReference>
<sequence>MAKNIVIFSDGTGQAGGLRPDQRLSNIYKLYRASRSGPDSPIDPAKQIAFYDPGLGSGETDSWWQWARKTWSSATGTGFTRNVADCYEFILRHYQPDDRVFLFGFSRGAYTARSVGGVMNLCGVPIQLPDGSPVPRFGTACRKIAQEAVYDVYEHGAGKARSQYEDEREEKARRFREKYGTASDHARRGNVAPYFIGVFDTVAALGLAGFKRNAYLTLLLGGCAAAPVMLAWAAHWLGLNWTAALVLALAATAIPLAIHSYRHRVKTIRDFPKSGDLRWHWSSWKFAHYDKFLDPRVRYARHALAIDEHRETFDRVGWAGAKDDPGRQLSEPEWLIQMWFAGNHSDIGGSYPEEESRLSDIALQWMVNEATGAEHPLIVDREKLKLYPDPLGMQHCEIEAVLDSYPGWWPEKPRWTWRRTLRSFDRGYARHSSVDDRMKAQTILKMGKAIRYDPFGERDKNAGASSRPRQSGTG</sequence>
<evidence type="ECO:0000313" key="5">
    <source>
        <dbReference type="Proteomes" id="UP001556196"/>
    </source>
</evidence>
<proteinExistence type="predicted"/>
<keyword evidence="2" id="KW-0472">Membrane</keyword>
<feature type="compositionally biased region" description="Polar residues" evidence="1">
    <location>
        <begin position="463"/>
        <end position="474"/>
    </location>
</feature>
<feature type="domain" description="T6SS Phospholipase effector Tle1-like catalytic" evidence="3">
    <location>
        <begin position="3"/>
        <end position="369"/>
    </location>
</feature>
<evidence type="ECO:0000256" key="1">
    <source>
        <dbReference type="SAM" id="MobiDB-lite"/>
    </source>
</evidence>
<feature type="transmembrane region" description="Helical" evidence="2">
    <location>
        <begin position="241"/>
        <end position="261"/>
    </location>
</feature>
<dbReference type="PANTHER" id="PTHR33840">
    <property type="match status" value="1"/>
</dbReference>
<feature type="transmembrane region" description="Helical" evidence="2">
    <location>
        <begin position="215"/>
        <end position="235"/>
    </location>
</feature>